<evidence type="ECO:0000313" key="3">
    <source>
        <dbReference type="EMBL" id="KAK2601386.1"/>
    </source>
</evidence>
<evidence type="ECO:0000256" key="2">
    <source>
        <dbReference type="SAM" id="MobiDB-lite"/>
    </source>
</evidence>
<feature type="compositionally biased region" description="Polar residues" evidence="2">
    <location>
        <begin position="42"/>
        <end position="58"/>
    </location>
</feature>
<dbReference type="InterPro" id="IPR011009">
    <property type="entry name" value="Kinase-like_dom_sf"/>
</dbReference>
<feature type="compositionally biased region" description="Basic and acidic residues" evidence="2">
    <location>
        <begin position="25"/>
        <end position="35"/>
    </location>
</feature>
<accession>A0AAD9S977</accession>
<dbReference type="Proteomes" id="UP001265746">
    <property type="component" value="Unassembled WGS sequence"/>
</dbReference>
<keyword evidence="1" id="KW-0067">ATP-binding</keyword>
<keyword evidence="4" id="KW-1185">Reference proteome</keyword>
<dbReference type="SUPFAM" id="SSF56112">
    <property type="entry name" value="Protein kinase-like (PK-like)"/>
    <property type="match status" value="1"/>
</dbReference>
<evidence type="ECO:0000256" key="1">
    <source>
        <dbReference type="PROSITE-ProRule" id="PRU10141"/>
    </source>
</evidence>
<name>A0AAD9S977_PHOAM</name>
<feature type="compositionally biased region" description="Polar residues" evidence="2">
    <location>
        <begin position="77"/>
        <end position="93"/>
    </location>
</feature>
<comment type="caution">
    <text evidence="3">The sequence shown here is derived from an EMBL/GenBank/DDBJ whole genome shotgun (WGS) entry which is preliminary data.</text>
</comment>
<proteinExistence type="predicted"/>
<dbReference type="Gene3D" id="1.10.510.10">
    <property type="entry name" value="Transferase(Phosphotransferase) domain 1"/>
    <property type="match status" value="1"/>
</dbReference>
<feature type="binding site" evidence="1">
    <location>
        <position position="190"/>
    </location>
    <ligand>
        <name>ATP</name>
        <dbReference type="ChEBI" id="CHEBI:30616"/>
    </ligand>
</feature>
<feature type="compositionally biased region" description="Polar residues" evidence="2">
    <location>
        <begin position="13"/>
        <end position="24"/>
    </location>
</feature>
<evidence type="ECO:0008006" key="5">
    <source>
        <dbReference type="Google" id="ProtNLM"/>
    </source>
</evidence>
<dbReference type="GO" id="GO:0005524">
    <property type="term" value="F:ATP binding"/>
    <property type="evidence" value="ECO:0007669"/>
    <property type="project" value="UniProtKB-UniRule"/>
</dbReference>
<dbReference type="InterPro" id="IPR017441">
    <property type="entry name" value="Protein_kinase_ATP_BS"/>
</dbReference>
<dbReference type="PROSITE" id="PS00107">
    <property type="entry name" value="PROTEIN_KINASE_ATP"/>
    <property type="match status" value="1"/>
</dbReference>
<organism evidence="3 4">
    <name type="scientific">Phomopsis amygdali</name>
    <name type="common">Fusicoccum amygdali</name>
    <dbReference type="NCBI Taxonomy" id="1214568"/>
    <lineage>
        <taxon>Eukaryota</taxon>
        <taxon>Fungi</taxon>
        <taxon>Dikarya</taxon>
        <taxon>Ascomycota</taxon>
        <taxon>Pezizomycotina</taxon>
        <taxon>Sordariomycetes</taxon>
        <taxon>Sordariomycetidae</taxon>
        <taxon>Diaporthales</taxon>
        <taxon>Diaporthaceae</taxon>
        <taxon>Diaporthe</taxon>
    </lineage>
</organism>
<dbReference type="AlphaFoldDB" id="A0AAD9S977"/>
<sequence length="314" mass="35150">MGSERKKADVRQRQSSAGSVSTPKNSRDSPKEASTKPKATTPLASVQPPQSYPNSTSSRRLEFGIPTPIVRKHGQRHQPSSTAPQHGQSKMETNTNPRIASIQKNFDPDPQLSENDESDLWGDLEDCCESEEQYVPQSANSKGALYPICIGDIIHYPDGRYEIVHRLGKGAYSVVWLARDLKRNICVALKVMVAGSIGEKEFLNQHMLKKALHLDTSRLNLYKDTFLLPSPYNATGKPPTMFHRVLVLPLEGPSLSEGLVQFDRSLRSRMAAAKSLLETLRDLHQAGFVHSGKLWDSNIKIAIRYCFRKRIMET</sequence>
<reference evidence="3" key="1">
    <citation type="submission" date="2023-06" db="EMBL/GenBank/DDBJ databases">
        <authorList>
            <person name="Noh H."/>
        </authorList>
    </citation>
    <scope>NUCLEOTIDE SEQUENCE</scope>
    <source>
        <strain evidence="3">DUCC20226</strain>
    </source>
</reference>
<gene>
    <name evidence="3" type="ORF">N8I77_010841</name>
</gene>
<keyword evidence="1" id="KW-0547">Nucleotide-binding</keyword>
<feature type="region of interest" description="Disordered" evidence="2">
    <location>
        <begin position="1"/>
        <end position="93"/>
    </location>
</feature>
<dbReference type="Gene3D" id="3.30.200.20">
    <property type="entry name" value="Phosphorylase Kinase, domain 1"/>
    <property type="match status" value="1"/>
</dbReference>
<dbReference type="EMBL" id="JAUJFL010000006">
    <property type="protein sequence ID" value="KAK2601386.1"/>
    <property type="molecule type" value="Genomic_DNA"/>
</dbReference>
<evidence type="ECO:0000313" key="4">
    <source>
        <dbReference type="Proteomes" id="UP001265746"/>
    </source>
</evidence>
<protein>
    <recommendedName>
        <fullName evidence="5">Protein kinase domain-containing protein</fullName>
    </recommendedName>
</protein>
<feature type="compositionally biased region" description="Basic and acidic residues" evidence="2">
    <location>
        <begin position="1"/>
        <end position="12"/>
    </location>
</feature>